<reference evidence="2" key="2">
    <citation type="submission" date="2015-01" db="EMBL/GenBank/DDBJ databases">
        <title>Evolutionary Origins and Diversification of the Mycorrhizal Mutualists.</title>
        <authorList>
            <consortium name="DOE Joint Genome Institute"/>
            <consortium name="Mycorrhizal Genomics Consortium"/>
            <person name="Kohler A."/>
            <person name="Kuo A."/>
            <person name="Nagy L.G."/>
            <person name="Floudas D."/>
            <person name="Copeland A."/>
            <person name="Barry K.W."/>
            <person name="Cichocki N."/>
            <person name="Veneault-Fourrey C."/>
            <person name="LaButti K."/>
            <person name="Lindquist E.A."/>
            <person name="Lipzen A."/>
            <person name="Lundell T."/>
            <person name="Morin E."/>
            <person name="Murat C."/>
            <person name="Riley R."/>
            <person name="Ohm R."/>
            <person name="Sun H."/>
            <person name="Tunlid A."/>
            <person name="Henrissat B."/>
            <person name="Grigoriev I.V."/>
            <person name="Hibbett D.S."/>
            <person name="Martin F."/>
        </authorList>
    </citation>
    <scope>NUCLEOTIDE SEQUENCE [LARGE SCALE GENOMIC DNA]</scope>
    <source>
        <strain evidence="2">441</strain>
    </source>
</reference>
<evidence type="ECO:0000313" key="2">
    <source>
        <dbReference type="Proteomes" id="UP000054018"/>
    </source>
</evidence>
<dbReference type="AlphaFoldDB" id="A0A0C9Z2B9"/>
<dbReference type="STRING" id="765257.A0A0C9Z2B9"/>
<dbReference type="OrthoDB" id="2110130at2759"/>
<proteinExistence type="predicted"/>
<keyword evidence="2" id="KW-1185">Reference proteome</keyword>
<protein>
    <submittedName>
        <fullName evidence="1">Uncharacterized protein</fullName>
    </submittedName>
</protein>
<dbReference type="HOGENOM" id="CLU_1116123_0_0_1"/>
<reference evidence="1 2" key="1">
    <citation type="submission" date="2014-04" db="EMBL/GenBank/DDBJ databases">
        <authorList>
            <consortium name="DOE Joint Genome Institute"/>
            <person name="Kuo A."/>
            <person name="Kohler A."/>
            <person name="Costa M.D."/>
            <person name="Nagy L.G."/>
            <person name="Floudas D."/>
            <person name="Copeland A."/>
            <person name="Barry K.W."/>
            <person name="Cichocki N."/>
            <person name="Veneault-Fourrey C."/>
            <person name="LaButti K."/>
            <person name="Lindquist E.A."/>
            <person name="Lipzen A."/>
            <person name="Lundell T."/>
            <person name="Morin E."/>
            <person name="Murat C."/>
            <person name="Sun H."/>
            <person name="Tunlid A."/>
            <person name="Henrissat B."/>
            <person name="Grigoriev I.V."/>
            <person name="Hibbett D.S."/>
            <person name="Martin F."/>
            <person name="Nordberg H.P."/>
            <person name="Cantor M.N."/>
            <person name="Hua S.X."/>
        </authorList>
    </citation>
    <scope>NUCLEOTIDE SEQUENCE [LARGE SCALE GENOMIC DNA]</scope>
    <source>
        <strain evidence="1 2">441</strain>
    </source>
</reference>
<evidence type="ECO:0000313" key="1">
    <source>
        <dbReference type="EMBL" id="KIK20384.1"/>
    </source>
</evidence>
<accession>A0A0C9Z2B9</accession>
<name>A0A0C9Z2B9_9AGAM</name>
<dbReference type="Proteomes" id="UP000054018">
    <property type="component" value="Unassembled WGS sequence"/>
</dbReference>
<dbReference type="EMBL" id="KN833765">
    <property type="protein sequence ID" value="KIK20384.1"/>
    <property type="molecule type" value="Genomic_DNA"/>
</dbReference>
<sequence>MTPLKKHDADLAVFRYMALLRKYKDGNPKSRYLLYVEDPSVLTTKLPNGKEFSELQTPSYYVGSVDDKGVLLWRLIAPDCNGTYPTFGSSRLRSFPSIEITFWYSGQLEDYLYQELSPGIDKDFHVTILGANGVGDRYPSSSSHVPYNHEETVSNCAALRLAKCSQHSADQLPYDKSPIEPFQSIFHERWSSKLYFPPRCRDRNTSGASPVYRCMPSVRGSGLSGSRQTSPIKQRLDGLRNWWERDLVN</sequence>
<gene>
    <name evidence="1" type="ORF">PISMIDRAFT_12986</name>
</gene>
<organism evidence="1 2">
    <name type="scientific">Pisolithus microcarpus 441</name>
    <dbReference type="NCBI Taxonomy" id="765257"/>
    <lineage>
        <taxon>Eukaryota</taxon>
        <taxon>Fungi</taxon>
        <taxon>Dikarya</taxon>
        <taxon>Basidiomycota</taxon>
        <taxon>Agaricomycotina</taxon>
        <taxon>Agaricomycetes</taxon>
        <taxon>Agaricomycetidae</taxon>
        <taxon>Boletales</taxon>
        <taxon>Sclerodermatineae</taxon>
        <taxon>Pisolithaceae</taxon>
        <taxon>Pisolithus</taxon>
    </lineage>
</organism>